<organism evidence="2 3">
    <name type="scientific">SAR86 cluster bacterium</name>
    <dbReference type="NCBI Taxonomy" id="2030880"/>
    <lineage>
        <taxon>Bacteria</taxon>
        <taxon>Pseudomonadati</taxon>
        <taxon>Pseudomonadota</taxon>
        <taxon>Gammaproteobacteria</taxon>
        <taxon>SAR86 cluster</taxon>
    </lineage>
</organism>
<comment type="caution">
    <text evidence="2">The sequence shown here is derived from an EMBL/GenBank/DDBJ whole genome shotgun (WGS) entry which is preliminary data.</text>
</comment>
<proteinExistence type="predicted"/>
<evidence type="ECO:0000313" key="3">
    <source>
        <dbReference type="Proteomes" id="UP000252147"/>
    </source>
</evidence>
<dbReference type="Gene3D" id="3.90.1200.10">
    <property type="match status" value="1"/>
</dbReference>
<dbReference type="PANTHER" id="PTHR47829:SF1">
    <property type="entry name" value="HAD FAMILY PHOSPHATASE"/>
    <property type="match status" value="1"/>
</dbReference>
<feature type="domain" description="Aminoglycoside phosphotransferase" evidence="1">
    <location>
        <begin position="39"/>
        <end position="255"/>
    </location>
</feature>
<dbReference type="Gene3D" id="3.30.200.20">
    <property type="entry name" value="Phosphorylase Kinase, domain 1"/>
    <property type="match status" value="1"/>
</dbReference>
<evidence type="ECO:0000259" key="1">
    <source>
        <dbReference type="Pfam" id="PF01636"/>
    </source>
</evidence>
<name>A0A368BR21_9GAMM</name>
<keyword evidence="2" id="KW-0808">Transferase</keyword>
<dbReference type="Pfam" id="PF01636">
    <property type="entry name" value="APH"/>
    <property type="match status" value="1"/>
</dbReference>
<accession>A0A368BR21</accession>
<dbReference type="InterPro" id="IPR002575">
    <property type="entry name" value="Aminoglycoside_PTrfase"/>
</dbReference>
<dbReference type="InterPro" id="IPR011009">
    <property type="entry name" value="Kinase-like_dom_sf"/>
</dbReference>
<dbReference type="AlphaFoldDB" id="A0A368BR21"/>
<dbReference type="EMBL" id="QOPD01000001">
    <property type="protein sequence ID" value="RCL39354.1"/>
    <property type="molecule type" value="Genomic_DNA"/>
</dbReference>
<gene>
    <name evidence="2" type="ORF">DBW97_01090</name>
</gene>
<dbReference type="GO" id="GO:0016740">
    <property type="term" value="F:transferase activity"/>
    <property type="evidence" value="ECO:0007669"/>
    <property type="project" value="UniProtKB-KW"/>
</dbReference>
<dbReference type="Proteomes" id="UP000252147">
    <property type="component" value="Unassembled WGS sequence"/>
</dbReference>
<dbReference type="InterPro" id="IPR041726">
    <property type="entry name" value="ACAD10_11_N"/>
</dbReference>
<dbReference type="CDD" id="cd05154">
    <property type="entry name" value="ACAD10_11_N-like"/>
    <property type="match status" value="1"/>
</dbReference>
<dbReference type="SUPFAM" id="SSF56112">
    <property type="entry name" value="Protein kinase-like (PK-like)"/>
    <property type="match status" value="1"/>
</dbReference>
<protein>
    <submittedName>
        <fullName evidence="2">Phosphotransferase family protein</fullName>
    </submittedName>
</protein>
<evidence type="ECO:0000313" key="2">
    <source>
        <dbReference type="EMBL" id="RCL39354.1"/>
    </source>
</evidence>
<dbReference type="PANTHER" id="PTHR47829">
    <property type="entry name" value="HYDROLASE, PUTATIVE (AFU_ORTHOLOGUE AFUA_1G12880)-RELATED"/>
    <property type="match status" value="1"/>
</dbReference>
<sequence>MSEQFSGTKAVADFLKFDLKVLNSYLQERCPEIDKIIEYKQFKGGQSNPSYLLKSISKSYVLRRKPPGKLLKSAHAVDREYHVLTALMSTEVPTPSTYHLCEDDSVIGTAFYLMEFCDGNIYWDPVAKEIEKTRRLAVFNEMNNGIASLHQQDYKKLGLKDFGKEGNYIERQTSRWGKQYLDSETGKIDAMHSLIEWIPKKIPKQKYTSIVHGDYRLDNIIFTDDDKSLAILDWELSTIGDPLADFGYHCMLWDIGNINDDTAKENGIFTQKEYVDLYLSRTNFALDSEWEFYIIFSLFKLAGICQGILGRVRDGTASSDFAKQMGERAKFFAELGWQKARRIT</sequence>
<reference evidence="2 3" key="1">
    <citation type="journal article" date="2018" name="Microbiome">
        <title>Fine metagenomic profile of the Mediterranean stratified and mixed water columns revealed by assembly and recruitment.</title>
        <authorList>
            <person name="Haro-Moreno J.M."/>
            <person name="Lopez-Perez M."/>
            <person name="De La Torre J.R."/>
            <person name="Picazo A."/>
            <person name="Camacho A."/>
            <person name="Rodriguez-Valera F."/>
        </authorList>
    </citation>
    <scope>NUCLEOTIDE SEQUENCE [LARGE SCALE GENOMIC DNA]</scope>
    <source>
        <strain evidence="2">MED-G83</strain>
    </source>
</reference>
<dbReference type="InterPro" id="IPR052898">
    <property type="entry name" value="ACAD10-like"/>
</dbReference>